<comment type="caution">
    <text evidence="14">The sequence shown here is derived from an EMBL/GenBank/DDBJ whole genome shotgun (WGS) entry which is preliminary data.</text>
</comment>
<dbReference type="GO" id="GO:0005737">
    <property type="term" value="C:cytoplasm"/>
    <property type="evidence" value="ECO:0007669"/>
    <property type="project" value="UniProtKB-SubCell"/>
</dbReference>
<evidence type="ECO:0000256" key="3">
    <source>
        <dbReference type="ARBA" id="ARBA00008389"/>
    </source>
</evidence>
<dbReference type="GO" id="GO:0009117">
    <property type="term" value="P:nucleotide metabolic process"/>
    <property type="evidence" value="ECO:0007669"/>
    <property type="project" value="UniProtKB-KW"/>
</dbReference>
<dbReference type="PANTHER" id="PTHR13045">
    <property type="entry name" value="5'-NUCLEOTIDASE"/>
    <property type="match status" value="1"/>
</dbReference>
<keyword evidence="9" id="KW-0460">Magnesium</keyword>
<dbReference type="InterPro" id="IPR023214">
    <property type="entry name" value="HAD_sf"/>
</dbReference>
<proteinExistence type="inferred from homology"/>
<accession>A0A811ZQH5</accession>
<dbReference type="SUPFAM" id="SSF56784">
    <property type="entry name" value="HAD-like"/>
    <property type="match status" value="1"/>
</dbReference>
<evidence type="ECO:0000256" key="1">
    <source>
        <dbReference type="ARBA" id="ARBA00000815"/>
    </source>
</evidence>
<comment type="similarity">
    <text evidence="3">Belongs to the pyrimidine 5'-nucleotidase family.</text>
</comment>
<comment type="function">
    <text evidence="12">Specifically hydrolyzes 7-methylguanosine monophosphate (m(7)GMP) to 7-methylguanosine and inorganic phosphate. The specific activity for m(7)GMP may protect cells against undesired salvage of m(7)GMP and its incorporation into nucleic acids. Also has weak activity for CMP. UMP and purine nucleotides are poor substrates.</text>
</comment>
<name>A0A811ZQH5_NYCPR</name>
<keyword evidence="6" id="KW-0479">Metal-binding</keyword>
<dbReference type="GO" id="GO:0000287">
    <property type="term" value="F:magnesium ion binding"/>
    <property type="evidence" value="ECO:0007669"/>
    <property type="project" value="InterPro"/>
</dbReference>
<organism evidence="14 15">
    <name type="scientific">Nyctereutes procyonoides</name>
    <name type="common">Raccoon dog</name>
    <name type="synonym">Canis procyonoides</name>
    <dbReference type="NCBI Taxonomy" id="34880"/>
    <lineage>
        <taxon>Eukaryota</taxon>
        <taxon>Metazoa</taxon>
        <taxon>Chordata</taxon>
        <taxon>Craniata</taxon>
        <taxon>Vertebrata</taxon>
        <taxon>Euteleostomi</taxon>
        <taxon>Mammalia</taxon>
        <taxon>Eutheria</taxon>
        <taxon>Laurasiatheria</taxon>
        <taxon>Carnivora</taxon>
        <taxon>Caniformia</taxon>
        <taxon>Canidae</taxon>
        <taxon>Nyctereutes</taxon>
    </lineage>
</organism>
<evidence type="ECO:0000256" key="12">
    <source>
        <dbReference type="ARBA" id="ARBA00046090"/>
    </source>
</evidence>
<keyword evidence="15" id="KW-1185">Reference proteome</keyword>
<keyword evidence="10" id="KW-0546">Nucleotide metabolism</keyword>
<dbReference type="Gene3D" id="3.40.50.1000">
    <property type="entry name" value="HAD superfamily/HAD-like"/>
    <property type="match status" value="1"/>
</dbReference>
<reference evidence="14" key="1">
    <citation type="submission" date="2020-12" db="EMBL/GenBank/DDBJ databases">
        <authorList>
            <consortium name="Molecular Ecology Group"/>
        </authorList>
    </citation>
    <scope>NUCLEOTIDE SEQUENCE</scope>
    <source>
        <strain evidence="14">TBG_1078</strain>
    </source>
</reference>
<dbReference type="Proteomes" id="UP000645828">
    <property type="component" value="Unassembled WGS sequence"/>
</dbReference>
<dbReference type="GO" id="GO:0008253">
    <property type="term" value="F:5'-nucleotidase activity"/>
    <property type="evidence" value="ECO:0007669"/>
    <property type="project" value="UniProtKB-EC"/>
</dbReference>
<evidence type="ECO:0000313" key="15">
    <source>
        <dbReference type="Proteomes" id="UP000645828"/>
    </source>
</evidence>
<evidence type="ECO:0000256" key="9">
    <source>
        <dbReference type="ARBA" id="ARBA00022842"/>
    </source>
</evidence>
<evidence type="ECO:0000256" key="5">
    <source>
        <dbReference type="ARBA" id="ARBA00022490"/>
    </source>
</evidence>
<keyword evidence="8" id="KW-0378">Hydrolase</keyword>
<protein>
    <submittedName>
        <fullName evidence="14">(raccoon dog) hypothetical protein</fullName>
    </submittedName>
</protein>
<dbReference type="Pfam" id="PF05822">
    <property type="entry name" value="UMPH-1"/>
    <property type="match status" value="2"/>
</dbReference>
<evidence type="ECO:0000256" key="6">
    <source>
        <dbReference type="ARBA" id="ARBA00022723"/>
    </source>
</evidence>
<evidence type="ECO:0000256" key="11">
    <source>
        <dbReference type="ARBA" id="ARBA00036362"/>
    </source>
</evidence>
<sequence length="181" mass="20907">MGSLCRSRGDSLQVIYNFDMTLSRFACNGNKTSEQSWNELKRLPHRYYPVENYPHWTIIKKLLPMEGMFFNTRYQNNIPLFIFSAGIGDILEEIIQQMSVPPHHPQWIQGPAHMHTQQNSSICENSWYFQQLQSKTNILRLRDSMGDLIMADGVPGLESILKIGFLNDRGGRVVGVQHRLL</sequence>
<evidence type="ECO:0000256" key="7">
    <source>
        <dbReference type="ARBA" id="ARBA00022741"/>
    </source>
</evidence>
<keyword evidence="5" id="KW-0963">Cytoplasm</keyword>
<evidence type="ECO:0000256" key="10">
    <source>
        <dbReference type="ARBA" id="ARBA00023080"/>
    </source>
</evidence>
<comment type="catalytic activity">
    <reaction evidence="13">
        <text>N(7)-methyl-GMP + H2O = N(7)-methylguanosine + phosphate</text>
        <dbReference type="Rhea" id="RHEA:37107"/>
        <dbReference type="ChEBI" id="CHEBI:15377"/>
        <dbReference type="ChEBI" id="CHEBI:20794"/>
        <dbReference type="ChEBI" id="CHEBI:43474"/>
        <dbReference type="ChEBI" id="CHEBI:58285"/>
        <dbReference type="EC" id="3.1.3.91"/>
    </reaction>
</comment>
<gene>
    <name evidence="14" type="ORF">NYPRO_LOCUS23813</name>
</gene>
<dbReference type="AlphaFoldDB" id="A0A811ZQH5"/>
<comment type="subunit">
    <text evidence="4">Monomer.</text>
</comment>
<dbReference type="InterPro" id="IPR036412">
    <property type="entry name" value="HAD-like_sf"/>
</dbReference>
<dbReference type="PANTHER" id="PTHR13045:SF15">
    <property type="entry name" value="7-METHYLGUANOSINE PHOSPHATE-SPECIFIC 5'-NUCLEOTIDASE"/>
    <property type="match status" value="1"/>
</dbReference>
<dbReference type="GO" id="GO:0000166">
    <property type="term" value="F:nucleotide binding"/>
    <property type="evidence" value="ECO:0007669"/>
    <property type="project" value="UniProtKB-KW"/>
</dbReference>
<keyword evidence="7" id="KW-0547">Nucleotide-binding</keyword>
<evidence type="ECO:0000256" key="2">
    <source>
        <dbReference type="ARBA" id="ARBA00004496"/>
    </source>
</evidence>
<evidence type="ECO:0000256" key="4">
    <source>
        <dbReference type="ARBA" id="ARBA00011245"/>
    </source>
</evidence>
<dbReference type="EMBL" id="CAJHUB010000772">
    <property type="protein sequence ID" value="CAD7691019.1"/>
    <property type="molecule type" value="Genomic_DNA"/>
</dbReference>
<dbReference type="InterPro" id="IPR006434">
    <property type="entry name" value="Pyrimidine_nucleotidase_eu"/>
</dbReference>
<comment type="subcellular location">
    <subcellularLocation>
        <location evidence="2">Cytoplasm</location>
    </subcellularLocation>
</comment>
<evidence type="ECO:0000256" key="13">
    <source>
        <dbReference type="ARBA" id="ARBA00048583"/>
    </source>
</evidence>
<evidence type="ECO:0000313" key="14">
    <source>
        <dbReference type="EMBL" id="CAD7691019.1"/>
    </source>
</evidence>
<evidence type="ECO:0000256" key="8">
    <source>
        <dbReference type="ARBA" id="ARBA00022801"/>
    </source>
</evidence>
<comment type="catalytic activity">
    <reaction evidence="11">
        <text>CMP + H2O = cytidine + phosphate</text>
        <dbReference type="Rhea" id="RHEA:29367"/>
        <dbReference type="ChEBI" id="CHEBI:15377"/>
        <dbReference type="ChEBI" id="CHEBI:17562"/>
        <dbReference type="ChEBI" id="CHEBI:43474"/>
        <dbReference type="ChEBI" id="CHEBI:60377"/>
        <dbReference type="EC" id="3.1.3.91"/>
    </reaction>
</comment>
<comment type="catalytic activity">
    <reaction evidence="1">
        <text>a ribonucleoside 5'-phosphate + H2O = a ribonucleoside + phosphate</text>
        <dbReference type="Rhea" id="RHEA:12484"/>
        <dbReference type="ChEBI" id="CHEBI:15377"/>
        <dbReference type="ChEBI" id="CHEBI:18254"/>
        <dbReference type="ChEBI" id="CHEBI:43474"/>
        <dbReference type="ChEBI" id="CHEBI:58043"/>
        <dbReference type="EC" id="3.1.3.5"/>
    </reaction>
</comment>